<proteinExistence type="predicted"/>
<organism evidence="2 3">
    <name type="scientific">Steroidobacter denitrificans</name>
    <dbReference type="NCBI Taxonomy" id="465721"/>
    <lineage>
        <taxon>Bacteria</taxon>
        <taxon>Pseudomonadati</taxon>
        <taxon>Pseudomonadota</taxon>
        <taxon>Gammaproteobacteria</taxon>
        <taxon>Steroidobacterales</taxon>
        <taxon>Steroidobacteraceae</taxon>
        <taxon>Steroidobacter</taxon>
    </lineage>
</organism>
<keyword evidence="3" id="KW-1185">Reference proteome</keyword>
<dbReference type="InterPro" id="IPR032710">
    <property type="entry name" value="NTF2-like_dom_sf"/>
</dbReference>
<reference evidence="2 3" key="1">
    <citation type="submission" date="2015-06" db="EMBL/GenBank/DDBJ databases">
        <title>A Comprehensive Approach to Explore the Metabolic and Phylogenetic Diversity of Bacterial Steroid Degradation in the Environment: Testosterone as an Example.</title>
        <authorList>
            <person name="Yang F.-C."/>
            <person name="Chen Y.-L."/>
            <person name="Yu C.-P."/>
            <person name="Tang S.-L."/>
            <person name="Wang P.-H."/>
            <person name="Ismail W."/>
            <person name="Wang C.-H."/>
            <person name="Yang C.-Y."/>
            <person name="Chiang Y.-R."/>
        </authorList>
    </citation>
    <scope>NUCLEOTIDE SEQUENCE [LARGE SCALE GENOMIC DNA]</scope>
    <source>
        <strain evidence="2 3">DSM 18526</strain>
    </source>
</reference>
<dbReference type="Gene3D" id="3.10.450.50">
    <property type="match status" value="1"/>
</dbReference>
<gene>
    <name evidence="2" type="ORF">ACG33_14295</name>
</gene>
<evidence type="ECO:0000313" key="2">
    <source>
        <dbReference type="EMBL" id="AMN48246.1"/>
    </source>
</evidence>
<evidence type="ECO:0000313" key="3">
    <source>
        <dbReference type="Proteomes" id="UP000070250"/>
    </source>
</evidence>
<sequence>MIWQVIWRRTGVNRRRTGVSTLEISPDAILQRTMATSMTDPAAVFISSMNERRTGPTRPGAGLLLACMLALLAACGGSKNTCVPRDEPYLSARNEPALRVPAGLSQPTPNESLRIPAAGTRGTGVQRERCLDEPPSYFRASGTTARSPEEVVASWAQAWAGREADAVIALYSTGFVAPTDAAGSTAWLEQRYEQVATGPVPDPVIQGLKVAPDGDDRRIASFVQRFGANALAKELTLVRESGSWRIAAEKVVEVK</sequence>
<dbReference type="Proteomes" id="UP000070250">
    <property type="component" value="Chromosome"/>
</dbReference>
<dbReference type="AlphaFoldDB" id="A0A127FCW4"/>
<evidence type="ECO:0000256" key="1">
    <source>
        <dbReference type="SAM" id="MobiDB-lite"/>
    </source>
</evidence>
<accession>A0A127FCW4</accession>
<dbReference type="KEGG" id="sdf:ACG33_14295"/>
<dbReference type="STRING" id="465721.ACG33_14295"/>
<feature type="region of interest" description="Disordered" evidence="1">
    <location>
        <begin position="100"/>
        <end position="126"/>
    </location>
</feature>
<dbReference type="SUPFAM" id="SSF54427">
    <property type="entry name" value="NTF2-like"/>
    <property type="match status" value="1"/>
</dbReference>
<protein>
    <submittedName>
        <fullName evidence="2">Uncharacterized protein</fullName>
    </submittedName>
</protein>
<dbReference type="EMBL" id="CP011971">
    <property type="protein sequence ID" value="AMN48246.1"/>
    <property type="molecule type" value="Genomic_DNA"/>
</dbReference>
<name>A0A127FCW4_STEDE</name>